<dbReference type="Pfam" id="PF06114">
    <property type="entry name" value="Peptidase_M78"/>
    <property type="match status" value="1"/>
</dbReference>
<organism evidence="2 3">
    <name type="scientific">Symbiobacterium thermophilum</name>
    <dbReference type="NCBI Taxonomy" id="2734"/>
    <lineage>
        <taxon>Bacteria</taxon>
        <taxon>Bacillati</taxon>
        <taxon>Bacillota</taxon>
        <taxon>Clostridia</taxon>
        <taxon>Eubacteriales</taxon>
        <taxon>Symbiobacteriaceae</taxon>
        <taxon>Symbiobacterium</taxon>
    </lineage>
</organism>
<gene>
    <name evidence="2" type="ORF">CWE10_12820</name>
</gene>
<proteinExistence type="predicted"/>
<accession>A0A953LHB2</accession>
<name>A0A953LHB2_SYMTR</name>
<dbReference type="EMBL" id="PIUK01000135">
    <property type="protein sequence ID" value="MBY6277073.1"/>
    <property type="molecule type" value="Genomic_DNA"/>
</dbReference>
<comment type="caution">
    <text evidence="2">The sequence shown here is derived from an EMBL/GenBank/DDBJ whole genome shotgun (WGS) entry which is preliminary data.</text>
</comment>
<sequence length="616" mass="68680">MQIEHAQIPMGPESDGMVLELLQRTLDASAPNFPHLIRELACRVDRDLGRLPWTEGILAWLKTQSEAVYRVLAECLWDISAKDPSPEAARGATLILLALAEHTSGFDDKLLFDLAFHADSTEVTRMVGAYLLATVRTRSKALADLGNVAALSELVREQKDVEQGMRWWRALLDDLARNADTAHGEIVFSLIEERPELHFALRNGLLDVFDSLPSAEQQRLVRFMLNSVEAQPELVQLFVLDLLQYSPFLETARQVFGYQLDRQLRHLEQTAPSARIRNYVATLLTQWEISATSTMKAAARGDPELVRVVESQSIAEAVRAAKEWFNAQDVTRMSTILHNPKWGPEDYAFKALQLLGRERSLPVDLEFLCARLGCFLQAAHLPEGLDGLFIQRPGLPGPIILYNRAQSESRKRFTIAHELGHAIMPGHTRYLLHASRVSEPAEPRRLDDTEKTVAATGLLPCVGSEWEADADRFAAFLLMPRRWFAEAVWRTPMTLEGLKALAAEFGVSVTAAAFQAIRLTREAVAVVYSEQGVVRFQRMTDDFRDRVGPSASVLDWVGAGTVAATLLQANQEGLTQEAVVPATAWLDRPQVAEIHEQSLVTHTDHVLSLLTPVGEE</sequence>
<dbReference type="PANTHER" id="PTHR43236">
    <property type="entry name" value="ANTITOXIN HIGA1"/>
    <property type="match status" value="1"/>
</dbReference>
<dbReference type="Proteomes" id="UP000732377">
    <property type="component" value="Unassembled WGS sequence"/>
</dbReference>
<feature type="domain" description="IrrE N-terminal-like" evidence="1">
    <location>
        <begin position="377"/>
        <end position="514"/>
    </location>
</feature>
<dbReference type="Gene3D" id="1.10.10.2910">
    <property type="match status" value="1"/>
</dbReference>
<evidence type="ECO:0000313" key="3">
    <source>
        <dbReference type="Proteomes" id="UP000732377"/>
    </source>
</evidence>
<dbReference type="PANTHER" id="PTHR43236:SF2">
    <property type="entry name" value="BLL0069 PROTEIN"/>
    <property type="match status" value="1"/>
</dbReference>
<dbReference type="InterPro" id="IPR052345">
    <property type="entry name" value="Rad_response_metalloprotease"/>
</dbReference>
<evidence type="ECO:0000259" key="1">
    <source>
        <dbReference type="Pfam" id="PF06114"/>
    </source>
</evidence>
<dbReference type="InterPro" id="IPR010359">
    <property type="entry name" value="IrrE_HExxH"/>
</dbReference>
<protein>
    <recommendedName>
        <fullName evidence="1">IrrE N-terminal-like domain-containing protein</fullName>
    </recommendedName>
</protein>
<dbReference type="RefSeq" id="WP_273380199.1">
    <property type="nucleotide sequence ID" value="NZ_PIUK01000135.1"/>
</dbReference>
<dbReference type="AlphaFoldDB" id="A0A953LHB2"/>
<evidence type="ECO:0000313" key="2">
    <source>
        <dbReference type="EMBL" id="MBY6277073.1"/>
    </source>
</evidence>
<reference evidence="2" key="1">
    <citation type="submission" date="2017-11" db="EMBL/GenBank/DDBJ databases">
        <title>Three new genomes from thermophilic consortium.</title>
        <authorList>
            <person name="Quaggio R."/>
            <person name="Amgarten D."/>
            <person name="Setubal J.C."/>
        </authorList>
    </citation>
    <scope>NUCLEOTIDE SEQUENCE</scope>
    <source>
        <strain evidence="2">ZCTH01-B2</strain>
    </source>
</reference>